<dbReference type="PROSITE" id="PS51385">
    <property type="entry name" value="YJEF_N"/>
    <property type="match status" value="1"/>
</dbReference>
<comment type="similarity">
    <text evidence="4 19">In the C-terminal section; belongs to the NnrD/CARKD family.</text>
</comment>
<dbReference type="Pfam" id="PF01256">
    <property type="entry name" value="Carb_kinase"/>
    <property type="match status" value="1"/>
</dbReference>
<dbReference type="PROSITE" id="PS51383">
    <property type="entry name" value="YJEF_C_3"/>
    <property type="match status" value="1"/>
</dbReference>
<comment type="subunit">
    <text evidence="17">Homotetramer.</text>
</comment>
<comment type="similarity">
    <text evidence="17">Belongs to the NnrD/CARKD family.</text>
</comment>
<feature type="binding site" evidence="17">
    <location>
        <position position="438"/>
    </location>
    <ligand>
        <name>(6S)-NADPHX</name>
        <dbReference type="ChEBI" id="CHEBI:64076"/>
    </ligand>
</feature>
<feature type="binding site" evidence="18">
    <location>
        <position position="122"/>
    </location>
    <ligand>
        <name>K(+)</name>
        <dbReference type="ChEBI" id="CHEBI:29103"/>
    </ligand>
</feature>
<comment type="function">
    <text evidence="18">Catalyzes the epimerization of the S- and R-forms of NAD(P)HX, a damaged form of NAD(P)H that is a result of enzymatic or heat-dependent hydration. This is a prerequisite for the S-specific NAD(P)H-hydrate dehydratase to allow the repair of both epimers of NAD(P)HX.</text>
</comment>
<keyword evidence="9 18" id="KW-0630">Potassium</keyword>
<dbReference type="Gene3D" id="3.40.50.10260">
    <property type="entry name" value="YjeF N-terminal domain"/>
    <property type="match status" value="1"/>
</dbReference>
<dbReference type="RefSeq" id="WP_345491528.1">
    <property type="nucleotide sequence ID" value="NZ_BAABHY010000005.1"/>
</dbReference>
<feature type="binding site" evidence="17">
    <location>
        <position position="370"/>
    </location>
    <ligand>
        <name>(6S)-NADPHX</name>
        <dbReference type="ChEBI" id="CHEBI:64076"/>
    </ligand>
</feature>
<evidence type="ECO:0000256" key="13">
    <source>
        <dbReference type="ARBA" id="ARBA00023268"/>
    </source>
</evidence>
<feature type="binding site" evidence="18">
    <location>
        <position position="59"/>
    </location>
    <ligand>
        <name>K(+)</name>
        <dbReference type="ChEBI" id="CHEBI:29103"/>
    </ligand>
</feature>
<comment type="cofactor">
    <cofactor evidence="17">
        <name>Mg(2+)</name>
        <dbReference type="ChEBI" id="CHEBI:18420"/>
    </cofactor>
</comment>
<accession>A0ABP9NBH5</accession>
<evidence type="ECO:0000256" key="1">
    <source>
        <dbReference type="ARBA" id="ARBA00000013"/>
    </source>
</evidence>
<dbReference type="SUPFAM" id="SSF64153">
    <property type="entry name" value="YjeF N-terminal domain-like"/>
    <property type="match status" value="1"/>
</dbReference>
<gene>
    <name evidence="17" type="primary">nnrD</name>
    <name evidence="18" type="synonym">nnrE</name>
    <name evidence="22" type="ORF">GCM10023211_18840</name>
</gene>
<dbReference type="HAMAP" id="MF_01966">
    <property type="entry name" value="NADHX_epimerase"/>
    <property type="match status" value="1"/>
</dbReference>
<dbReference type="PIRSF" id="PIRSF017184">
    <property type="entry name" value="Nnr"/>
    <property type="match status" value="1"/>
</dbReference>
<dbReference type="Proteomes" id="UP001500171">
    <property type="component" value="Unassembled WGS sequence"/>
</dbReference>
<dbReference type="InterPro" id="IPR017953">
    <property type="entry name" value="Carbohydrate_kinase_pred_CS"/>
</dbReference>
<comment type="caution">
    <text evidence="18">Lacks conserved residue(s) required for the propagation of feature annotation.</text>
</comment>
<evidence type="ECO:0000256" key="17">
    <source>
        <dbReference type="HAMAP-Rule" id="MF_01965"/>
    </source>
</evidence>
<comment type="similarity">
    <text evidence="3 19">In the N-terminal section; belongs to the NnrE/AIBP family.</text>
</comment>
<comment type="cofactor">
    <cofactor evidence="18 19">
        <name>K(+)</name>
        <dbReference type="ChEBI" id="CHEBI:29103"/>
    </cofactor>
    <text evidence="18 19">Binds 1 potassium ion per subunit.</text>
</comment>
<feature type="binding site" evidence="17">
    <location>
        <begin position="407"/>
        <end position="411"/>
    </location>
    <ligand>
        <name>AMP</name>
        <dbReference type="ChEBI" id="CHEBI:456215"/>
    </ligand>
</feature>
<keyword evidence="12 17" id="KW-0456">Lyase</keyword>
<feature type="binding site" evidence="18">
    <location>
        <position position="155"/>
    </location>
    <ligand>
        <name>(6S)-NADPHX</name>
        <dbReference type="ChEBI" id="CHEBI:64076"/>
    </ligand>
</feature>
<comment type="similarity">
    <text evidence="18">Belongs to the NnrE/AIBP family.</text>
</comment>
<evidence type="ECO:0000259" key="20">
    <source>
        <dbReference type="PROSITE" id="PS51383"/>
    </source>
</evidence>
<dbReference type="PANTHER" id="PTHR12592:SF0">
    <property type="entry name" value="ATP-DEPENDENT (S)-NAD(P)H-HYDRATE DEHYDRATASE"/>
    <property type="match status" value="1"/>
</dbReference>
<feature type="domain" description="YjeF C-terminal" evidence="20">
    <location>
        <begin position="219"/>
        <end position="497"/>
    </location>
</feature>
<evidence type="ECO:0000256" key="3">
    <source>
        <dbReference type="ARBA" id="ARBA00006001"/>
    </source>
</evidence>
<name>A0ABP9NBH5_9GAMM</name>
<evidence type="ECO:0000313" key="23">
    <source>
        <dbReference type="Proteomes" id="UP001500171"/>
    </source>
</evidence>
<feature type="binding site" evidence="18">
    <location>
        <position position="158"/>
    </location>
    <ligand>
        <name>K(+)</name>
        <dbReference type="ChEBI" id="CHEBI:29103"/>
    </ligand>
</feature>
<dbReference type="SUPFAM" id="SSF53613">
    <property type="entry name" value="Ribokinase-like"/>
    <property type="match status" value="1"/>
</dbReference>
<evidence type="ECO:0000256" key="5">
    <source>
        <dbReference type="ARBA" id="ARBA00022723"/>
    </source>
</evidence>
<evidence type="ECO:0000256" key="15">
    <source>
        <dbReference type="ARBA" id="ARBA00048238"/>
    </source>
</evidence>
<comment type="catalytic activity">
    <reaction evidence="16 17 19">
        <text>(6S)-NADPHX + ADP = AMP + phosphate + NADPH + H(+)</text>
        <dbReference type="Rhea" id="RHEA:32235"/>
        <dbReference type="ChEBI" id="CHEBI:15378"/>
        <dbReference type="ChEBI" id="CHEBI:43474"/>
        <dbReference type="ChEBI" id="CHEBI:57783"/>
        <dbReference type="ChEBI" id="CHEBI:64076"/>
        <dbReference type="ChEBI" id="CHEBI:456215"/>
        <dbReference type="ChEBI" id="CHEBI:456216"/>
        <dbReference type="EC" id="4.2.1.136"/>
    </reaction>
</comment>
<dbReference type="EMBL" id="BAABHY010000005">
    <property type="protein sequence ID" value="GAA5112343.1"/>
    <property type="molecule type" value="Genomic_DNA"/>
</dbReference>
<dbReference type="PANTHER" id="PTHR12592">
    <property type="entry name" value="ATP-DEPENDENT (S)-NAD(P)H-HYDRATE DEHYDRATASE FAMILY MEMBER"/>
    <property type="match status" value="1"/>
</dbReference>
<dbReference type="InterPro" id="IPR004443">
    <property type="entry name" value="YjeF_N_dom"/>
</dbReference>
<comment type="function">
    <text evidence="17">Catalyzes the dehydration of the S-form of NAD(P)HX at the expense of ADP, which is converted to AMP. Together with NAD(P)HX epimerase, which catalyzes the epimerization of the S- and R-forms, the enzyme allows the repair of both epimers of NAD(P)HX, a damaged form of NAD(P)H that is a result of enzymatic or heat-dependent hydration.</text>
</comment>
<dbReference type="InterPro" id="IPR000631">
    <property type="entry name" value="CARKD"/>
</dbReference>
<evidence type="ECO:0000256" key="7">
    <source>
        <dbReference type="ARBA" id="ARBA00022840"/>
    </source>
</evidence>
<feature type="binding site" evidence="17">
    <location>
        <position position="437"/>
    </location>
    <ligand>
        <name>AMP</name>
        <dbReference type="ChEBI" id="CHEBI:456215"/>
    </ligand>
</feature>
<dbReference type="InterPro" id="IPR030677">
    <property type="entry name" value="Nnr"/>
</dbReference>
<feature type="binding site" evidence="18">
    <location>
        <begin position="58"/>
        <end position="62"/>
    </location>
    <ligand>
        <name>(6S)-NADPHX</name>
        <dbReference type="ChEBI" id="CHEBI:64076"/>
    </ligand>
</feature>
<feature type="domain" description="YjeF N-terminal" evidence="21">
    <location>
        <begin position="10"/>
        <end position="212"/>
    </location>
</feature>
<evidence type="ECO:0000256" key="16">
    <source>
        <dbReference type="ARBA" id="ARBA00049209"/>
    </source>
</evidence>
<evidence type="ECO:0000256" key="14">
    <source>
        <dbReference type="ARBA" id="ARBA00025153"/>
    </source>
</evidence>
<evidence type="ECO:0000256" key="4">
    <source>
        <dbReference type="ARBA" id="ARBA00009524"/>
    </source>
</evidence>
<keyword evidence="10 17" id="KW-0520">NAD</keyword>
<evidence type="ECO:0000256" key="8">
    <source>
        <dbReference type="ARBA" id="ARBA00022857"/>
    </source>
</evidence>
<evidence type="ECO:0000256" key="12">
    <source>
        <dbReference type="ARBA" id="ARBA00023239"/>
    </source>
</evidence>
<comment type="catalytic activity">
    <reaction evidence="1 18 19">
        <text>(6R)-NADHX = (6S)-NADHX</text>
        <dbReference type="Rhea" id="RHEA:32215"/>
        <dbReference type="ChEBI" id="CHEBI:64074"/>
        <dbReference type="ChEBI" id="CHEBI:64075"/>
        <dbReference type="EC" id="5.1.99.6"/>
    </reaction>
</comment>
<evidence type="ECO:0000259" key="21">
    <source>
        <dbReference type="PROSITE" id="PS51385"/>
    </source>
</evidence>
<reference evidence="23" key="1">
    <citation type="journal article" date="2019" name="Int. J. Syst. Evol. Microbiol.">
        <title>The Global Catalogue of Microorganisms (GCM) 10K type strain sequencing project: providing services to taxonomists for standard genome sequencing and annotation.</title>
        <authorList>
            <consortium name="The Broad Institute Genomics Platform"/>
            <consortium name="The Broad Institute Genome Sequencing Center for Infectious Disease"/>
            <person name="Wu L."/>
            <person name="Ma J."/>
        </authorList>
    </citation>
    <scope>NUCLEOTIDE SEQUENCE [LARGE SCALE GENOMIC DNA]</scope>
    <source>
        <strain evidence="23">JCM 18050</strain>
    </source>
</reference>
<keyword evidence="11 18" id="KW-0413">Isomerase</keyword>
<comment type="caution">
    <text evidence="22">The sequence shown here is derived from an EMBL/GenBank/DDBJ whole genome shotgun (WGS) entry which is preliminary data.</text>
</comment>
<evidence type="ECO:0000256" key="2">
    <source>
        <dbReference type="ARBA" id="ARBA00000909"/>
    </source>
</evidence>
<feature type="binding site" evidence="18">
    <location>
        <begin position="126"/>
        <end position="132"/>
    </location>
    <ligand>
        <name>(6S)-NADPHX</name>
        <dbReference type="ChEBI" id="CHEBI:64076"/>
    </ligand>
</feature>
<dbReference type="NCBIfam" id="TIGR00196">
    <property type="entry name" value="yjeF_cterm"/>
    <property type="match status" value="1"/>
</dbReference>
<dbReference type="Gene3D" id="3.40.1190.20">
    <property type="match status" value="1"/>
</dbReference>
<dbReference type="Pfam" id="PF03853">
    <property type="entry name" value="YjeF_N"/>
    <property type="match status" value="1"/>
</dbReference>
<keyword evidence="8 17" id="KW-0521">NADP</keyword>
<dbReference type="EC" id="5.1.99.6" evidence="19"/>
<protein>
    <recommendedName>
        <fullName evidence="19">Bifunctional NAD(P)H-hydrate repair enzyme</fullName>
    </recommendedName>
    <alternativeName>
        <fullName evidence="19">Nicotinamide nucleotide repair protein</fullName>
    </alternativeName>
    <domain>
        <recommendedName>
            <fullName evidence="19">ADP-dependent (S)-NAD(P)H-hydrate dehydratase</fullName>
            <ecNumber evidence="19">4.2.1.136</ecNumber>
        </recommendedName>
        <alternativeName>
            <fullName evidence="19">ADP-dependent NAD(P)HX dehydratase</fullName>
        </alternativeName>
    </domain>
    <domain>
        <recommendedName>
            <fullName evidence="19">NAD(P)H-hydrate epimerase</fullName>
            <ecNumber evidence="19">5.1.99.6</ecNumber>
        </recommendedName>
    </domain>
</protein>
<dbReference type="HAMAP" id="MF_01965">
    <property type="entry name" value="NADHX_dehydratase"/>
    <property type="match status" value="1"/>
</dbReference>
<evidence type="ECO:0000256" key="9">
    <source>
        <dbReference type="ARBA" id="ARBA00022958"/>
    </source>
</evidence>
<comment type="catalytic activity">
    <reaction evidence="2 18 19">
        <text>(6R)-NADPHX = (6S)-NADPHX</text>
        <dbReference type="Rhea" id="RHEA:32227"/>
        <dbReference type="ChEBI" id="CHEBI:64076"/>
        <dbReference type="ChEBI" id="CHEBI:64077"/>
        <dbReference type="EC" id="5.1.99.6"/>
    </reaction>
</comment>
<keyword evidence="23" id="KW-1185">Reference proteome</keyword>
<dbReference type="PROSITE" id="PS01050">
    <property type="entry name" value="YJEF_C_2"/>
    <property type="match status" value="1"/>
</dbReference>
<evidence type="ECO:0000313" key="22">
    <source>
        <dbReference type="EMBL" id="GAA5112343.1"/>
    </source>
</evidence>
<evidence type="ECO:0000256" key="11">
    <source>
        <dbReference type="ARBA" id="ARBA00023235"/>
    </source>
</evidence>
<keyword evidence="6 17" id="KW-0547">Nucleotide-binding</keyword>
<evidence type="ECO:0000256" key="6">
    <source>
        <dbReference type="ARBA" id="ARBA00022741"/>
    </source>
</evidence>
<comment type="catalytic activity">
    <reaction evidence="15 17 19">
        <text>(6S)-NADHX + ADP = AMP + phosphate + NADH + H(+)</text>
        <dbReference type="Rhea" id="RHEA:32223"/>
        <dbReference type="ChEBI" id="CHEBI:15378"/>
        <dbReference type="ChEBI" id="CHEBI:43474"/>
        <dbReference type="ChEBI" id="CHEBI:57945"/>
        <dbReference type="ChEBI" id="CHEBI:64074"/>
        <dbReference type="ChEBI" id="CHEBI:456215"/>
        <dbReference type="ChEBI" id="CHEBI:456216"/>
        <dbReference type="EC" id="4.2.1.136"/>
    </reaction>
</comment>
<feature type="binding site" evidence="17">
    <location>
        <position position="254"/>
    </location>
    <ligand>
        <name>(6S)-NADPHX</name>
        <dbReference type="ChEBI" id="CHEBI:64076"/>
    </ligand>
</feature>
<evidence type="ECO:0000256" key="10">
    <source>
        <dbReference type="ARBA" id="ARBA00023027"/>
    </source>
</evidence>
<dbReference type="CDD" id="cd01171">
    <property type="entry name" value="YXKO-related"/>
    <property type="match status" value="1"/>
</dbReference>
<keyword evidence="7 17" id="KW-0067">ATP-binding</keyword>
<comment type="function">
    <text evidence="14 19">Bifunctional enzyme that catalyzes the epimerization of the S- and R-forms of NAD(P)HX and the dehydration of the S-form of NAD(P)HX at the expense of ADP, which is converted to AMP. This allows the repair of both epimers of NAD(P)HX, a damaged form of NAD(P)H that is a result of enzymatic or heat-dependent hydration.</text>
</comment>
<proteinExistence type="inferred from homology"/>
<keyword evidence="5 18" id="KW-0479">Metal-binding</keyword>
<dbReference type="EC" id="4.2.1.136" evidence="19"/>
<evidence type="ECO:0000256" key="19">
    <source>
        <dbReference type="PIRNR" id="PIRNR017184"/>
    </source>
</evidence>
<feature type="binding site" evidence="17">
    <location>
        <position position="319"/>
    </location>
    <ligand>
        <name>(6S)-NADPHX</name>
        <dbReference type="ChEBI" id="CHEBI:64076"/>
    </ligand>
</feature>
<sequence length="498" mass="53164">MERLVTAHEMQQFDAYTINKVGLLSLVLMERAALACLTQLEQQSINLRHVAVCCGYGNNGGDGIAIARLLKLRNIDVTLYLIGDPTRSTAEVVKQLNIAKAYHVPIMTTLPNDLSQYDVLIDALFGVGLSRDIDGDFAAMIHTINQSGAFVMSVDMPSGISADTGQILGVAVKADMTVALAYKKLGLVLYPGAQYAGKVMLADIGIYANPSQASYYSYLPCDLAEKLPKRADYANKGTFGKVLVIAGSNHMSGAAYFSAKAAYRTGSGLVHIYTPHANRDILSTQLPEALISTYQPDHIDTSKLSELIQWANVIVVGPGMGVSAATQQILTQLLAMADQPIIIDADGLNVLAQDLTLLDKHRGPIFVTPHLGEMARLLNTNIKGIASHLVASAMQFSQHHQVTCILKDTRTVITSADNCAVYINQSGNNGMATGGSGDVLTGILAGLIAQGIDLDIAAPVSVYLHGLAGDHAAKKHGQYAMLASDIIEHLSDVMTQYT</sequence>
<organism evidence="22 23">
    <name type="scientific">Orbus sasakiae</name>
    <dbReference type="NCBI Taxonomy" id="1078475"/>
    <lineage>
        <taxon>Bacteria</taxon>
        <taxon>Pseudomonadati</taxon>
        <taxon>Pseudomonadota</taxon>
        <taxon>Gammaproteobacteria</taxon>
        <taxon>Orbales</taxon>
        <taxon>Orbaceae</taxon>
        <taxon>Orbus</taxon>
    </lineage>
</organism>
<dbReference type="InterPro" id="IPR029056">
    <property type="entry name" value="Ribokinase-like"/>
</dbReference>
<evidence type="ECO:0000256" key="18">
    <source>
        <dbReference type="HAMAP-Rule" id="MF_01966"/>
    </source>
</evidence>
<dbReference type="InterPro" id="IPR036652">
    <property type="entry name" value="YjeF_N_dom_sf"/>
</dbReference>
<dbReference type="NCBIfam" id="TIGR00197">
    <property type="entry name" value="yjeF_nterm"/>
    <property type="match status" value="1"/>
</dbReference>
<keyword evidence="13" id="KW-0511">Multifunctional enzyme</keyword>